<protein>
    <submittedName>
        <fullName evidence="3">TolC family protein</fullName>
    </submittedName>
</protein>
<feature type="coiled-coil region" evidence="1">
    <location>
        <begin position="181"/>
        <end position="239"/>
    </location>
</feature>
<dbReference type="PANTHER" id="PTHR30203">
    <property type="entry name" value="OUTER MEMBRANE CATION EFFLUX PROTEIN"/>
    <property type="match status" value="1"/>
</dbReference>
<dbReference type="AlphaFoldDB" id="A0A944H7H3"/>
<dbReference type="SUPFAM" id="SSF56954">
    <property type="entry name" value="Outer membrane efflux proteins (OEP)"/>
    <property type="match status" value="1"/>
</dbReference>
<dbReference type="RefSeq" id="WP_214360062.1">
    <property type="nucleotide sequence ID" value="NZ_JAEKFT010000003.1"/>
</dbReference>
<keyword evidence="4" id="KW-1185">Reference proteome</keyword>
<sequence>MPLPSEGVRACVPRKNNNTFACRPGVLRALGAALLAAGLCGGAAAQTIAQATPPAQPLTLPAALRAAQARSHALVAQDAAARSAREMAVAAARLPDPVLRLSVDNLPVDGPMRFSLTEDFMTMRSVGLTQTFVRKDKRRARAARFEREADTALAARAMQLAELRRGTALAWFDRYYQQRMVTLLTRQRDEAALQIDAAEAAYRGGRGPQADLFAVRSSVARIEDRIREAQAREANATTQLARWVGDLAAAPLGDPPPLSTTRLAAHTVAHQLDRHPDIALMAAKEAVARAEAELARQDKRADWSVSLMYGQRGDGFSNMATIALSVPLQWDQANRQERELAARLAKAEQARAEREEMTRAHLAETERWLTTWRSHLTRLDDYDKTLIPLAAERTRAALAAYRGGGGALAAVLEARRMEIDTRIERLRIEMETAGLWVELEYLVAEQQQ</sequence>
<comment type="caution">
    <text evidence="3">The sequence shown here is derived from an EMBL/GenBank/DDBJ whole genome shotgun (WGS) entry which is preliminary data.</text>
</comment>
<dbReference type="InterPro" id="IPR010131">
    <property type="entry name" value="MdtP/NodT-like"/>
</dbReference>
<evidence type="ECO:0000256" key="1">
    <source>
        <dbReference type="SAM" id="Coils"/>
    </source>
</evidence>
<accession>A0A944H7H3</accession>
<evidence type="ECO:0000313" key="4">
    <source>
        <dbReference type="Proteomes" id="UP000694660"/>
    </source>
</evidence>
<dbReference type="EMBL" id="JAEKFT010000003">
    <property type="protein sequence ID" value="MBT0960310.1"/>
    <property type="molecule type" value="Genomic_DNA"/>
</dbReference>
<keyword evidence="1" id="KW-0175">Coiled coil</keyword>
<feature type="chain" id="PRO_5037508221" evidence="2">
    <location>
        <begin position="46"/>
        <end position="448"/>
    </location>
</feature>
<reference evidence="4" key="1">
    <citation type="journal article" date="2022" name="ISME J.">
        <title>Genetic and phylogenetic analysis of dissimilatory iodate-reducing bacteria identifies potential niches across the world's oceans.</title>
        <authorList>
            <person name="Reyes-Umana V."/>
            <person name="Henning Z."/>
            <person name="Lee K."/>
            <person name="Barnum T.P."/>
            <person name="Coates J.D."/>
        </authorList>
    </citation>
    <scope>NUCLEOTIDE SEQUENCE [LARGE SCALE GENOMIC DNA]</scope>
    <source>
        <strain evidence="4">IR12</strain>
    </source>
</reference>
<keyword evidence="2" id="KW-0732">Signal</keyword>
<feature type="coiled-coil region" evidence="1">
    <location>
        <begin position="330"/>
        <end position="360"/>
    </location>
</feature>
<dbReference type="Gene3D" id="1.20.1600.10">
    <property type="entry name" value="Outer membrane efflux proteins (OEP)"/>
    <property type="match status" value="1"/>
</dbReference>
<evidence type="ECO:0000256" key="2">
    <source>
        <dbReference type="SAM" id="SignalP"/>
    </source>
</evidence>
<dbReference type="PANTHER" id="PTHR30203:SF24">
    <property type="entry name" value="BLR4935 PROTEIN"/>
    <property type="match status" value="1"/>
</dbReference>
<dbReference type="GO" id="GO:0015562">
    <property type="term" value="F:efflux transmembrane transporter activity"/>
    <property type="evidence" value="ECO:0007669"/>
    <property type="project" value="InterPro"/>
</dbReference>
<feature type="signal peptide" evidence="2">
    <location>
        <begin position="1"/>
        <end position="45"/>
    </location>
</feature>
<proteinExistence type="predicted"/>
<gene>
    <name evidence="3" type="ORF">I8J34_03910</name>
</gene>
<name>A0A944H7H3_DENI1</name>
<evidence type="ECO:0000313" key="3">
    <source>
        <dbReference type="EMBL" id="MBT0960310.1"/>
    </source>
</evidence>
<dbReference type="Proteomes" id="UP000694660">
    <property type="component" value="Unassembled WGS sequence"/>
</dbReference>
<organism evidence="3 4">
    <name type="scientific">Denitromonas iodatirespirans</name>
    <dbReference type="NCBI Taxonomy" id="2795389"/>
    <lineage>
        <taxon>Bacteria</taxon>
        <taxon>Pseudomonadati</taxon>
        <taxon>Pseudomonadota</taxon>
        <taxon>Betaproteobacteria</taxon>
        <taxon>Rhodocyclales</taxon>
        <taxon>Zoogloeaceae</taxon>
        <taxon>Denitromonas</taxon>
    </lineage>
</organism>